<organism evidence="3 4">
    <name type="scientific">Pseudobdellovibrio exovorus JSS</name>
    <dbReference type="NCBI Taxonomy" id="1184267"/>
    <lineage>
        <taxon>Bacteria</taxon>
        <taxon>Pseudomonadati</taxon>
        <taxon>Bdellovibrionota</taxon>
        <taxon>Bdellovibrionia</taxon>
        <taxon>Bdellovibrionales</taxon>
        <taxon>Pseudobdellovibrionaceae</taxon>
        <taxon>Pseudobdellovibrio</taxon>
    </lineage>
</organism>
<dbReference type="Gene3D" id="3.30.1340.30">
    <property type="match status" value="1"/>
</dbReference>
<sequence>MKNKKTPPQNQEEQERRSSRLQNDRIQDKRSFAERTPMDLTGRYSQDYLARQEDDGYHQDRMGSSTQNEDSDRRTDDTLCDEVCEALAQHPEVEDRHIHVEVQDGICTLTGWVTSDQMRRQAETCCRMVSGIGTIHNQLQLNHERRQTGFSSGSETHSVDR</sequence>
<gene>
    <name evidence="3" type="ORF">A11Q_353</name>
</gene>
<feature type="compositionally biased region" description="Polar residues" evidence="1">
    <location>
        <begin position="1"/>
        <end position="11"/>
    </location>
</feature>
<dbReference type="RefSeq" id="WP_015469063.1">
    <property type="nucleotide sequence ID" value="NC_020813.1"/>
</dbReference>
<dbReference type="Proteomes" id="UP000012040">
    <property type="component" value="Chromosome"/>
</dbReference>
<dbReference type="eggNOG" id="COG2823">
    <property type="taxonomic scope" value="Bacteria"/>
</dbReference>
<dbReference type="PROSITE" id="PS50914">
    <property type="entry name" value="BON"/>
    <property type="match status" value="1"/>
</dbReference>
<feature type="compositionally biased region" description="Basic and acidic residues" evidence="1">
    <location>
        <begin position="50"/>
        <end position="61"/>
    </location>
</feature>
<evidence type="ECO:0000259" key="2">
    <source>
        <dbReference type="PROSITE" id="PS50914"/>
    </source>
</evidence>
<dbReference type="AlphaFoldDB" id="M4V5X2"/>
<feature type="domain" description="BON" evidence="2">
    <location>
        <begin position="75"/>
        <end position="143"/>
    </location>
</feature>
<keyword evidence="4" id="KW-1185">Reference proteome</keyword>
<dbReference type="OrthoDB" id="680465at2"/>
<dbReference type="EMBL" id="CP003537">
    <property type="protein sequence ID" value="AGH94573.1"/>
    <property type="molecule type" value="Genomic_DNA"/>
</dbReference>
<dbReference type="InterPro" id="IPR007055">
    <property type="entry name" value="BON_dom"/>
</dbReference>
<dbReference type="PANTHER" id="PTHR34606:SF15">
    <property type="entry name" value="BON DOMAIN-CONTAINING PROTEIN"/>
    <property type="match status" value="1"/>
</dbReference>
<accession>M4V5X2</accession>
<feature type="compositionally biased region" description="Basic and acidic residues" evidence="1">
    <location>
        <begin position="13"/>
        <end position="37"/>
    </location>
</feature>
<reference evidence="3 4" key="1">
    <citation type="journal article" date="2013" name="ISME J.">
        <title>By their genes ye shall know them: genomic signatures of predatory bacteria.</title>
        <authorList>
            <person name="Pasternak Z."/>
            <person name="Pietrokovski S."/>
            <person name="Rotem O."/>
            <person name="Gophna U."/>
            <person name="Lurie-Weinberger M.N."/>
            <person name="Jurkevitch E."/>
        </authorList>
    </citation>
    <scope>NUCLEOTIDE SEQUENCE [LARGE SCALE GENOMIC DNA]</scope>
    <source>
        <strain evidence="3 4">JSS</strain>
    </source>
</reference>
<feature type="region of interest" description="Disordered" evidence="1">
    <location>
        <begin position="1"/>
        <end position="77"/>
    </location>
</feature>
<dbReference type="PATRIC" id="fig|1184267.3.peg.355"/>
<dbReference type="Pfam" id="PF04972">
    <property type="entry name" value="BON"/>
    <property type="match status" value="1"/>
</dbReference>
<proteinExistence type="predicted"/>
<evidence type="ECO:0000313" key="3">
    <source>
        <dbReference type="EMBL" id="AGH94573.1"/>
    </source>
</evidence>
<dbReference type="HOGENOM" id="CLU_1640489_0_0_7"/>
<evidence type="ECO:0000256" key="1">
    <source>
        <dbReference type="SAM" id="MobiDB-lite"/>
    </source>
</evidence>
<dbReference type="InterPro" id="IPR051686">
    <property type="entry name" value="Lipoprotein_DolP"/>
</dbReference>
<evidence type="ECO:0000313" key="4">
    <source>
        <dbReference type="Proteomes" id="UP000012040"/>
    </source>
</evidence>
<name>M4V5X2_9BACT</name>
<dbReference type="PANTHER" id="PTHR34606">
    <property type="entry name" value="BON DOMAIN-CONTAINING PROTEIN"/>
    <property type="match status" value="1"/>
</dbReference>
<protein>
    <recommendedName>
        <fullName evidence="2">BON domain-containing protein</fullName>
    </recommendedName>
</protein>
<dbReference type="STRING" id="1184267.A11Q_353"/>
<dbReference type="KEGG" id="bex:A11Q_353"/>